<organism evidence="2 3">
    <name type="scientific">Gossypium arboreum</name>
    <name type="common">Tree cotton</name>
    <name type="synonym">Gossypium nanking</name>
    <dbReference type="NCBI Taxonomy" id="29729"/>
    <lineage>
        <taxon>Eukaryota</taxon>
        <taxon>Viridiplantae</taxon>
        <taxon>Streptophyta</taxon>
        <taxon>Embryophyta</taxon>
        <taxon>Tracheophyta</taxon>
        <taxon>Spermatophyta</taxon>
        <taxon>Magnoliopsida</taxon>
        <taxon>eudicotyledons</taxon>
        <taxon>Gunneridae</taxon>
        <taxon>Pentapetalae</taxon>
        <taxon>rosids</taxon>
        <taxon>malvids</taxon>
        <taxon>Malvales</taxon>
        <taxon>Malvaceae</taxon>
        <taxon>Malvoideae</taxon>
        <taxon>Gossypium</taxon>
    </lineage>
</organism>
<dbReference type="PROSITE" id="PS50076">
    <property type="entry name" value="DNAJ_2"/>
    <property type="match status" value="1"/>
</dbReference>
<dbReference type="Proteomes" id="UP001358586">
    <property type="component" value="Chromosome 13"/>
</dbReference>
<evidence type="ECO:0000313" key="3">
    <source>
        <dbReference type="Proteomes" id="UP001358586"/>
    </source>
</evidence>
<keyword evidence="3" id="KW-1185">Reference proteome</keyword>
<proteinExistence type="predicted"/>
<dbReference type="InterPro" id="IPR018253">
    <property type="entry name" value="DnaJ_domain_CS"/>
</dbReference>
<dbReference type="EMBL" id="JARKNE010000013">
    <property type="protein sequence ID" value="KAK5770718.1"/>
    <property type="molecule type" value="Genomic_DNA"/>
</dbReference>
<dbReference type="Gene3D" id="1.10.287.110">
    <property type="entry name" value="DnaJ domain"/>
    <property type="match status" value="1"/>
</dbReference>
<dbReference type="SMART" id="SM00271">
    <property type="entry name" value="DnaJ"/>
    <property type="match status" value="1"/>
</dbReference>
<dbReference type="CDD" id="cd06257">
    <property type="entry name" value="DnaJ"/>
    <property type="match status" value="1"/>
</dbReference>
<dbReference type="InterPro" id="IPR036869">
    <property type="entry name" value="J_dom_sf"/>
</dbReference>
<gene>
    <name evidence="2" type="ORF">PVK06_046871</name>
</gene>
<evidence type="ECO:0000313" key="2">
    <source>
        <dbReference type="EMBL" id="KAK5770718.1"/>
    </source>
</evidence>
<sequence length="412" mass="46553">MTSDTSYYDILGVKVSASAAEIKKAYYLKARQVHPDKNPGDPNADEKFAALSEAYQVLSDPDKREDYDKNGKDGIIPGSMLDPSAVFGMAFGSDYFDEYVGTLAMATLSSLEVEFEESSVDKEARTQKIREKMEVLQKEREDKLIVTLKNRLQPFVDGQTDEFIYWANSEAQRLSKAAFGEAMLHTIGYIYIRKGASELGKDKRYMKVPFIAEWVRDKGHRVKSQVMAASGAVSLIQIQEELKKVNQGEKKDENLMKALEDKREAMLQSLWKVNVVDIETTLSRVCLAVLQDPDASKDVLILRAKALKKLGSIFQRWRFTWCLTASEGRDRLKCWLENKLSRVTVAFLLSTSMAGRRPKFLNLLAEETDASFEDSGEATAVHERLLRANTRDYGKYDPSPALVKPPFKVINN</sequence>
<dbReference type="PROSITE" id="PS00636">
    <property type="entry name" value="DNAJ_1"/>
    <property type="match status" value="1"/>
</dbReference>
<feature type="domain" description="J" evidence="1">
    <location>
        <begin position="6"/>
        <end position="71"/>
    </location>
</feature>
<protein>
    <recommendedName>
        <fullName evidence="1">J domain-containing protein</fullName>
    </recommendedName>
</protein>
<reference evidence="2 3" key="1">
    <citation type="submission" date="2023-03" db="EMBL/GenBank/DDBJ databases">
        <title>WGS of Gossypium arboreum.</title>
        <authorList>
            <person name="Yu D."/>
        </authorList>
    </citation>
    <scope>NUCLEOTIDE SEQUENCE [LARGE SCALE GENOMIC DNA]</scope>
    <source>
        <tissue evidence="2">Leaf</tissue>
    </source>
</reference>
<dbReference type="PANTHER" id="PTHR44094:SF8">
    <property type="entry name" value="DNAJ HEAT SHOCK N-TERMINAL DOMAIN-CONTAINING PROTEIN-RELATED"/>
    <property type="match status" value="1"/>
</dbReference>
<dbReference type="PRINTS" id="PR00625">
    <property type="entry name" value="JDOMAIN"/>
</dbReference>
<dbReference type="Pfam" id="PF00226">
    <property type="entry name" value="DnaJ"/>
    <property type="match status" value="1"/>
</dbReference>
<evidence type="ECO:0000259" key="1">
    <source>
        <dbReference type="PROSITE" id="PS50076"/>
    </source>
</evidence>
<comment type="caution">
    <text evidence="2">The sequence shown here is derived from an EMBL/GenBank/DDBJ whole genome shotgun (WGS) entry which is preliminary data.</text>
</comment>
<dbReference type="InterPro" id="IPR052423">
    <property type="entry name" value="EMIR"/>
</dbReference>
<name>A0ABR0MCA3_GOSAR</name>
<dbReference type="InterPro" id="IPR001623">
    <property type="entry name" value="DnaJ_domain"/>
</dbReference>
<dbReference type="PANTHER" id="PTHR44094">
    <property type="entry name" value="DNAJ HEAT SHOCK N-TERMINAL DOMAIN-CONTAINING PROTEIN"/>
    <property type="match status" value="1"/>
</dbReference>
<dbReference type="InterPro" id="IPR026894">
    <property type="entry name" value="DnaJ_X"/>
</dbReference>
<dbReference type="SUPFAM" id="SSF46565">
    <property type="entry name" value="Chaperone J-domain"/>
    <property type="match status" value="1"/>
</dbReference>
<dbReference type="Pfam" id="PF14308">
    <property type="entry name" value="DnaJ-X"/>
    <property type="match status" value="1"/>
</dbReference>
<accession>A0ABR0MCA3</accession>